<evidence type="ECO:0000313" key="3">
    <source>
        <dbReference type="Proteomes" id="UP001225646"/>
    </source>
</evidence>
<proteinExistence type="predicted"/>
<organism evidence="2 3">
    <name type="scientific">Aeribacillus alveayuensis</name>
    <dbReference type="NCBI Taxonomy" id="279215"/>
    <lineage>
        <taxon>Bacteria</taxon>
        <taxon>Bacillati</taxon>
        <taxon>Bacillota</taxon>
        <taxon>Bacilli</taxon>
        <taxon>Bacillales</taxon>
        <taxon>Bacillaceae</taxon>
        <taxon>Aeribacillus</taxon>
    </lineage>
</organism>
<dbReference type="EMBL" id="JAUSTR010000005">
    <property type="protein sequence ID" value="MDQ0162528.1"/>
    <property type="molecule type" value="Genomic_DNA"/>
</dbReference>
<feature type="region of interest" description="Disordered" evidence="1">
    <location>
        <begin position="48"/>
        <end position="68"/>
    </location>
</feature>
<accession>A0ABT9VNI4</accession>
<gene>
    <name evidence="2" type="ORF">J2S06_001605</name>
</gene>
<reference evidence="2 3" key="1">
    <citation type="submission" date="2023-07" db="EMBL/GenBank/DDBJ databases">
        <title>Genomic Encyclopedia of Type Strains, Phase IV (KMG-IV): sequencing the most valuable type-strain genomes for metagenomic binning, comparative biology and taxonomic classification.</title>
        <authorList>
            <person name="Goeker M."/>
        </authorList>
    </citation>
    <scope>NUCLEOTIDE SEQUENCE [LARGE SCALE GENOMIC DNA]</scope>
    <source>
        <strain evidence="2 3">DSM 19092</strain>
    </source>
</reference>
<name>A0ABT9VNI4_9BACI</name>
<keyword evidence="3" id="KW-1185">Reference proteome</keyword>
<comment type="caution">
    <text evidence="2">The sequence shown here is derived from an EMBL/GenBank/DDBJ whole genome shotgun (WGS) entry which is preliminary data.</text>
</comment>
<evidence type="ECO:0000256" key="1">
    <source>
        <dbReference type="SAM" id="MobiDB-lite"/>
    </source>
</evidence>
<evidence type="ECO:0000313" key="2">
    <source>
        <dbReference type="EMBL" id="MDQ0162528.1"/>
    </source>
</evidence>
<dbReference type="Proteomes" id="UP001225646">
    <property type="component" value="Unassembled WGS sequence"/>
</dbReference>
<protein>
    <submittedName>
        <fullName evidence="2">Uncharacterized protein</fullName>
    </submittedName>
</protein>
<sequence length="68" mass="8016">MKGKRKGDEGMNTLTLKEIEKRALQNRKKYEHVVNKVISKIENQNLNRGRVRPKDPTEAKILARFNRQ</sequence>
<dbReference type="RefSeq" id="WP_419151939.1">
    <property type="nucleotide sequence ID" value="NZ_JAUSTR010000005.1"/>
</dbReference>